<name>W6M3R4_9GAMM</name>
<keyword evidence="2" id="KW-1185">Reference proteome</keyword>
<dbReference type="EMBL" id="CBTJ020000037">
    <property type="protein sequence ID" value="CDI02396.1"/>
    <property type="molecule type" value="Genomic_DNA"/>
</dbReference>
<evidence type="ECO:0000313" key="1">
    <source>
        <dbReference type="EMBL" id="CDI02396.1"/>
    </source>
</evidence>
<accession>W6M3R4</accession>
<protein>
    <submittedName>
        <fullName evidence="1">Terpenoid synthase</fullName>
    </submittedName>
</protein>
<dbReference type="InterPro" id="IPR002060">
    <property type="entry name" value="Squ/phyt_synthse"/>
</dbReference>
<sequence>MSPEDYCYNFAAPPGSDFRYSLLGLPLKRRQALLALKAFCLETAQIVSECQDAGVARVKLDWWQAEVGRLFAGEPQHPVTRALRGPLADFNLPEEYFREILDGITMDLDYDAYPNFSGLMVYLHRRGSVPALLAAEILGYQDRRATPRFAHEAGIALILFDFLYDARRHAQCGRLYWPEEEMERYGIKASDLLAPQTTERLRQLFAFQAERIRHHYAQSLTHLPTMDRYTQYHLLIRLDLAKALLEEIAEDGYRLLEQRTSLPPLRKLWLAWRLRRREKLHRRRLPVVA</sequence>
<dbReference type="GO" id="GO:0016765">
    <property type="term" value="F:transferase activity, transferring alkyl or aryl (other than methyl) groups"/>
    <property type="evidence" value="ECO:0007669"/>
    <property type="project" value="UniProtKB-ARBA"/>
</dbReference>
<reference evidence="1" key="2">
    <citation type="submission" date="2014-03" db="EMBL/GenBank/DDBJ databases">
        <title>Candidatus Competibacter-lineage genomes retrieved from metagenomes reveal functional metabolic diversity.</title>
        <authorList>
            <person name="McIlroy S.J."/>
            <person name="Albertsen M."/>
            <person name="Andresen E.K."/>
            <person name="Saunders A.M."/>
            <person name="Kristiansen R."/>
            <person name="Stokholm-Bjerregaard M."/>
            <person name="Nielsen K.L."/>
            <person name="Nielsen P.H."/>
        </authorList>
    </citation>
    <scope>NUCLEOTIDE SEQUENCE</scope>
    <source>
        <strain evidence="1">Run_A_D11</strain>
    </source>
</reference>
<dbReference type="InterPro" id="IPR008949">
    <property type="entry name" value="Isoprenoid_synthase_dom_sf"/>
</dbReference>
<dbReference type="AlphaFoldDB" id="W6M3R4"/>
<dbReference type="STRING" id="1400863.BN873_300017"/>
<dbReference type="SUPFAM" id="SSF48576">
    <property type="entry name" value="Terpenoid synthases"/>
    <property type="match status" value="1"/>
</dbReference>
<proteinExistence type="predicted"/>
<dbReference type="Pfam" id="PF00494">
    <property type="entry name" value="SQS_PSY"/>
    <property type="match status" value="1"/>
</dbReference>
<reference evidence="1" key="1">
    <citation type="submission" date="2013-07" db="EMBL/GenBank/DDBJ databases">
        <authorList>
            <person name="McIlroy S."/>
        </authorList>
    </citation>
    <scope>NUCLEOTIDE SEQUENCE [LARGE SCALE GENOMIC DNA]</scope>
    <source>
        <strain evidence="1">Run_A_D11</strain>
    </source>
</reference>
<dbReference type="OrthoDB" id="9807580at2"/>
<organism evidence="1 2">
    <name type="scientific">Candidatus Competibacter denitrificans Run_A_D11</name>
    <dbReference type="NCBI Taxonomy" id="1400863"/>
    <lineage>
        <taxon>Bacteria</taxon>
        <taxon>Pseudomonadati</taxon>
        <taxon>Pseudomonadota</taxon>
        <taxon>Gammaproteobacteria</taxon>
        <taxon>Candidatus Competibacteraceae</taxon>
        <taxon>Candidatus Competibacter</taxon>
    </lineage>
</organism>
<evidence type="ECO:0000313" key="2">
    <source>
        <dbReference type="Proteomes" id="UP000035760"/>
    </source>
</evidence>
<dbReference type="Proteomes" id="UP000035760">
    <property type="component" value="Unassembled WGS sequence"/>
</dbReference>
<comment type="caution">
    <text evidence="1">The sequence shown here is derived from an EMBL/GenBank/DDBJ whole genome shotgun (WGS) entry which is preliminary data.</text>
</comment>
<dbReference type="PANTHER" id="PTHR31480">
    <property type="entry name" value="BIFUNCTIONAL LYCOPENE CYCLASE/PHYTOENE SYNTHASE"/>
    <property type="match status" value="1"/>
</dbReference>
<dbReference type="Gene3D" id="1.10.600.10">
    <property type="entry name" value="Farnesyl Diphosphate Synthase"/>
    <property type="match status" value="1"/>
</dbReference>
<gene>
    <name evidence="1" type="ORF">BN873_300017</name>
</gene>
<dbReference type="RefSeq" id="WP_048672560.1">
    <property type="nucleotide sequence ID" value="NZ_CBTJ020000037.1"/>
</dbReference>